<feature type="region of interest" description="Disordered" evidence="1">
    <location>
        <begin position="131"/>
        <end position="152"/>
    </location>
</feature>
<evidence type="ECO:0008006" key="4">
    <source>
        <dbReference type="Google" id="ProtNLM"/>
    </source>
</evidence>
<accession>A0AAW3BVM2</accession>
<evidence type="ECO:0000256" key="1">
    <source>
        <dbReference type="SAM" id="MobiDB-lite"/>
    </source>
</evidence>
<organism evidence="2 3">
    <name type="scientific">Leishmania shawi</name>
    <dbReference type="NCBI Taxonomy" id="5680"/>
    <lineage>
        <taxon>Eukaryota</taxon>
        <taxon>Discoba</taxon>
        <taxon>Euglenozoa</taxon>
        <taxon>Kinetoplastea</taxon>
        <taxon>Metakinetoplastina</taxon>
        <taxon>Trypanosomatida</taxon>
        <taxon>Trypanosomatidae</taxon>
        <taxon>Leishmaniinae</taxon>
        <taxon>Leishmania</taxon>
        <taxon>Leishmania guyanensis species complex</taxon>
    </lineage>
</organism>
<comment type="caution">
    <text evidence="2">The sequence shown here is derived from an EMBL/GenBank/DDBJ whole genome shotgun (WGS) entry which is preliminary data.</text>
</comment>
<proteinExistence type="predicted"/>
<gene>
    <name evidence="2" type="ORF">Q4I32_004186</name>
</gene>
<dbReference type="AlphaFoldDB" id="A0AAW3BVM2"/>
<name>A0AAW3BVM2_9TRYP</name>
<dbReference type="Proteomes" id="UP001500493">
    <property type="component" value="Unassembled WGS sequence"/>
</dbReference>
<sequence length="152" mass="17320">MRHTTLARLFHARQPHPRQHAHGRGCATKMVLSRITGTVEIHRNIHCHLMIVKRPGREQQATHRAMQTLITVVDFGKAFDSMDPSILAKRPQSFPGTRLKHWLRGFLAHRYAQTKLGNPLGKQYALKAGGPKEPFLHHNHPPSKPLLSQSCW</sequence>
<evidence type="ECO:0000313" key="2">
    <source>
        <dbReference type="EMBL" id="KAL0525155.1"/>
    </source>
</evidence>
<reference evidence="2" key="1">
    <citation type="submission" date="2024-02" db="EMBL/GenBank/DDBJ databases">
        <title>FIRST GENOME SEQUENCES OF Leishmania (Viannia) shawi, Leishmania (Viannia) lindenbergi AND Leishmania (Viannia) utingensis.</title>
        <authorList>
            <person name="Resadore F."/>
            <person name="Custodio M.G.F."/>
            <person name="Boite M.C."/>
            <person name="Cupolillo E."/>
            <person name="Ferreira G.E.M."/>
        </authorList>
    </citation>
    <scope>NUCLEOTIDE SEQUENCE</scope>
    <source>
        <strain evidence="2">MHOM/BR/2013/18 LTA MLF</strain>
    </source>
</reference>
<protein>
    <recommendedName>
        <fullName evidence="4">Reverse transcriptase domain-containing protein</fullName>
    </recommendedName>
</protein>
<evidence type="ECO:0000313" key="3">
    <source>
        <dbReference type="Proteomes" id="UP001500493"/>
    </source>
</evidence>
<dbReference type="EMBL" id="JBAMZJ010000025">
    <property type="protein sequence ID" value="KAL0525155.1"/>
    <property type="molecule type" value="Genomic_DNA"/>
</dbReference>